<dbReference type="PROSITE" id="PS51163">
    <property type="entry name" value="YRDC"/>
    <property type="match status" value="1"/>
</dbReference>
<evidence type="ECO:0000256" key="9">
    <source>
        <dbReference type="PROSITE-ProRule" id="PRU00520"/>
    </source>
</evidence>
<dbReference type="PIRSF" id="PIRSF006256">
    <property type="entry name" value="CMPcnvr_hdrg_mat"/>
    <property type="match status" value="1"/>
</dbReference>
<evidence type="ECO:0000256" key="4">
    <source>
        <dbReference type="ARBA" id="ARBA00022723"/>
    </source>
</evidence>
<dbReference type="InterPro" id="IPR001792">
    <property type="entry name" value="Acylphosphatase-like_dom"/>
</dbReference>
<dbReference type="PANTHER" id="PTHR42959:SF1">
    <property type="entry name" value="CARBAMOYLTRANSFERASE HYPF"/>
    <property type="match status" value="1"/>
</dbReference>
<dbReference type="EC" id="6.2.-.-" evidence="8"/>
<feature type="active site" evidence="9">
    <location>
        <position position="21"/>
    </location>
</feature>
<dbReference type="PROSITE" id="PS00150">
    <property type="entry name" value="ACYLPHOSPHATASE_1"/>
    <property type="match status" value="1"/>
</dbReference>
<dbReference type="Proteomes" id="UP000654004">
    <property type="component" value="Unassembled WGS sequence"/>
</dbReference>
<evidence type="ECO:0000256" key="8">
    <source>
        <dbReference type="PIRNR" id="PIRNR006256"/>
    </source>
</evidence>
<dbReference type="Gene3D" id="3.30.110.120">
    <property type="match status" value="1"/>
</dbReference>
<gene>
    <name evidence="12" type="primary">hypF</name>
    <name evidence="12" type="ORF">GCM10009410_05480</name>
</gene>
<dbReference type="NCBIfam" id="TIGR00143">
    <property type="entry name" value="hypF"/>
    <property type="match status" value="1"/>
</dbReference>
<dbReference type="PANTHER" id="PTHR42959">
    <property type="entry name" value="CARBAMOYLTRANSFERASE"/>
    <property type="match status" value="1"/>
</dbReference>
<comment type="pathway">
    <text evidence="1 8">Protein modification; [NiFe] hydrogenase maturation.</text>
</comment>
<dbReference type="InterPro" id="IPR041440">
    <property type="entry name" value="HypF_C"/>
</dbReference>
<dbReference type="Gene3D" id="3.30.420.40">
    <property type="match status" value="1"/>
</dbReference>
<keyword evidence="6" id="KW-0862">Zinc</keyword>
<sequence>MKTVRQVVILVKGIVQGVGFRPFVYRMANELNLLGTVLNNHLGVTIELQGNEAKINAFIETLQQSPPPLARIDSVEQVPISTLSSFNEFSIIESQALTGEHANVAISADKSICQDCLDEIQDPNNRHYQYPFTNCTNCGPRYTIIKALPYDRCNTAMSGFDMCEQCRSAYTNPLNRRYHAQPVSCPQCGPQLQLSVLNPTFSPLNHDDALTQTAELIKRGAIVAIKGLGGFHLVCDASNDEAVRELRKRKKRPAKPLAIMVKDLSQAQECVYGNETEWTVLSSAEKPITLMYKQKQNSLGLSELLAPGIDRLGVFLPYTPLHHLLMDKLDNPIVATSANRSGEPIIGNKDQIEQHLAHVVDAILDHNRAIINACDDSVVQVINQQLQVIRLARGYTPLTINMSKSEAIQAGAHSLLAVGAQQKNAVAFGVDHSLMLSPHIGDLFNLEAQQYFHQSLATFKRLYEFNPSHIIHDKHPQYAPSQWAINYQLQHDMPAKQCIGIQHHYAHVLAVMAVHQHTAPVFGVSFDGTGLGDDGVLWGSEVMLADINGFTTLAHFSEFKLIGGEQAIKQPVRILLALLFEQLSLEQVLALPIKAIIRLGEQTVINLHRLWRNNSHCIACRSVGRLFDALAVGLNLLEYNQYEGQAGMMIETAANQYHHGEIQHVNLNHDLMLNHNVIAQICLQKIHLQQASAAPQTHGANMPIQWNSSAFITELVLAVQQPPSESISSQLSEQNTQQACGQFIAQIAKSIDELAQGYRGIPQVFCGGVFQNKALLSQSLNYSCNAKHPVLTSQHVPINDGGIALGQLWYGLHFFAPKTSINSTDTTLT</sequence>
<dbReference type="Gene3D" id="3.30.420.360">
    <property type="match status" value="1"/>
</dbReference>
<dbReference type="EMBL" id="BMQW01000001">
    <property type="protein sequence ID" value="GGP76037.1"/>
    <property type="molecule type" value="Genomic_DNA"/>
</dbReference>
<keyword evidence="5" id="KW-0863">Zinc-finger</keyword>
<dbReference type="InterPro" id="IPR051060">
    <property type="entry name" value="Carbamoyltrans_HypF-like"/>
</dbReference>
<evidence type="ECO:0000256" key="3">
    <source>
        <dbReference type="ARBA" id="ARBA00022598"/>
    </source>
</evidence>
<comment type="catalytic activity">
    <reaction evidence="9">
        <text>an acyl phosphate + H2O = a carboxylate + phosphate + H(+)</text>
        <dbReference type="Rhea" id="RHEA:14965"/>
        <dbReference type="ChEBI" id="CHEBI:15377"/>
        <dbReference type="ChEBI" id="CHEBI:15378"/>
        <dbReference type="ChEBI" id="CHEBI:29067"/>
        <dbReference type="ChEBI" id="CHEBI:43474"/>
        <dbReference type="ChEBI" id="CHEBI:59918"/>
        <dbReference type="EC" id="3.6.1.7"/>
    </reaction>
</comment>
<keyword evidence="4" id="KW-0479">Metal-binding</keyword>
<dbReference type="InterPro" id="IPR017945">
    <property type="entry name" value="DHBP_synth_RibB-like_a/b_dom"/>
</dbReference>
<evidence type="ECO:0000259" key="11">
    <source>
        <dbReference type="PROSITE" id="PS51163"/>
    </source>
</evidence>
<comment type="function">
    <text evidence="8">Involved in the maturation of [NiFe] hydrogenases. Along with HypE, it catalyzes the synthesis of the CN ligands of the active site iron of [NiFe]-hydrogenases. HypF functions as a carbamoyl transferase using carbamoylphosphate as a substrate and transferring the carboxamido moiety in an ATP-dependent reaction to the thiolate of the C-terminal cysteine of HypE yielding a protein-S-carboxamide.</text>
</comment>
<proteinExistence type="inferred from homology"/>
<evidence type="ECO:0000256" key="2">
    <source>
        <dbReference type="ARBA" id="ARBA00008097"/>
    </source>
</evidence>
<comment type="catalytic activity">
    <reaction evidence="7 8">
        <text>C-terminal L-cysteinyl-[HypE protein] + carbamoyl phosphate + ATP + H2O = C-terminal S-carboxamide-L-cysteinyl-[HypE protein] + AMP + phosphate + diphosphate + H(+)</text>
        <dbReference type="Rhea" id="RHEA:55636"/>
        <dbReference type="Rhea" id="RHEA-COMP:14247"/>
        <dbReference type="Rhea" id="RHEA-COMP:14392"/>
        <dbReference type="ChEBI" id="CHEBI:15377"/>
        <dbReference type="ChEBI" id="CHEBI:15378"/>
        <dbReference type="ChEBI" id="CHEBI:30616"/>
        <dbReference type="ChEBI" id="CHEBI:33019"/>
        <dbReference type="ChEBI" id="CHEBI:43474"/>
        <dbReference type="ChEBI" id="CHEBI:58228"/>
        <dbReference type="ChEBI" id="CHEBI:76913"/>
        <dbReference type="ChEBI" id="CHEBI:139126"/>
        <dbReference type="ChEBI" id="CHEBI:456215"/>
    </reaction>
</comment>
<dbReference type="SUPFAM" id="SSF54975">
    <property type="entry name" value="Acylphosphatase/BLUF domain-like"/>
    <property type="match status" value="1"/>
</dbReference>
<feature type="domain" description="Acylphosphatase-like" evidence="10">
    <location>
        <begin position="6"/>
        <end position="93"/>
    </location>
</feature>
<dbReference type="SUPFAM" id="SSF55821">
    <property type="entry name" value="YrdC/RibB"/>
    <property type="match status" value="1"/>
</dbReference>
<keyword evidence="9" id="KW-0378">Hydrolase</keyword>
<dbReference type="Pfam" id="PF07503">
    <property type="entry name" value="zf-HYPF"/>
    <property type="match status" value="2"/>
</dbReference>
<organism evidence="12 13">
    <name type="scientific">Shewanella ulleungensis</name>
    <dbReference type="NCBI Taxonomy" id="2282699"/>
    <lineage>
        <taxon>Bacteria</taxon>
        <taxon>Pseudomonadati</taxon>
        <taxon>Pseudomonadota</taxon>
        <taxon>Gammaproteobacteria</taxon>
        <taxon>Alteromonadales</taxon>
        <taxon>Shewanellaceae</taxon>
        <taxon>Shewanella</taxon>
    </lineage>
</organism>
<dbReference type="PROSITE" id="PS51160">
    <property type="entry name" value="ACYLPHOSPHATASE_3"/>
    <property type="match status" value="1"/>
</dbReference>
<dbReference type="InterPro" id="IPR017968">
    <property type="entry name" value="Acylphosphatase_CS"/>
</dbReference>
<evidence type="ECO:0000256" key="1">
    <source>
        <dbReference type="ARBA" id="ARBA00004711"/>
    </source>
</evidence>
<dbReference type="InterPro" id="IPR004421">
    <property type="entry name" value="Carbamoyltransferase_HypF"/>
</dbReference>
<evidence type="ECO:0000256" key="5">
    <source>
        <dbReference type="ARBA" id="ARBA00022771"/>
    </source>
</evidence>
<protein>
    <recommendedName>
        <fullName evidence="8">Carbamoyltransferase HypF</fullName>
        <ecNumber evidence="8">6.2.-.-</ecNumber>
    </recommendedName>
</protein>
<evidence type="ECO:0000256" key="6">
    <source>
        <dbReference type="ARBA" id="ARBA00022833"/>
    </source>
</evidence>
<keyword evidence="3" id="KW-0436">Ligase</keyword>
<name>A0ABQ2QCV9_9GAMM</name>
<dbReference type="Pfam" id="PF22521">
    <property type="entry name" value="HypF_C_2"/>
    <property type="match status" value="2"/>
</dbReference>
<dbReference type="InterPro" id="IPR011125">
    <property type="entry name" value="Znf_HypF"/>
</dbReference>
<evidence type="ECO:0000313" key="12">
    <source>
        <dbReference type="EMBL" id="GGP76037.1"/>
    </source>
</evidence>
<feature type="domain" description="YrdC-like" evidence="11">
    <location>
        <begin position="207"/>
        <end position="394"/>
    </location>
</feature>
<dbReference type="InterPro" id="IPR036046">
    <property type="entry name" value="Acylphosphatase-like_dom_sf"/>
</dbReference>
<dbReference type="RefSeq" id="WP_188953082.1">
    <property type="nucleotide sequence ID" value="NZ_BMQW01000001.1"/>
</dbReference>
<dbReference type="Pfam" id="PF17788">
    <property type="entry name" value="HypF_C"/>
    <property type="match status" value="1"/>
</dbReference>
<dbReference type="InterPro" id="IPR006070">
    <property type="entry name" value="Sua5-like_dom"/>
</dbReference>
<dbReference type="InterPro" id="IPR055128">
    <property type="entry name" value="HypF_C_2"/>
</dbReference>
<evidence type="ECO:0000256" key="7">
    <source>
        <dbReference type="ARBA" id="ARBA00048220"/>
    </source>
</evidence>
<evidence type="ECO:0000259" key="10">
    <source>
        <dbReference type="PROSITE" id="PS51160"/>
    </source>
</evidence>
<dbReference type="Gene3D" id="3.90.870.50">
    <property type="match status" value="1"/>
</dbReference>
<keyword evidence="13" id="KW-1185">Reference proteome</keyword>
<dbReference type="Pfam" id="PF01300">
    <property type="entry name" value="Sua5_yciO_yrdC"/>
    <property type="match status" value="1"/>
</dbReference>
<evidence type="ECO:0000313" key="13">
    <source>
        <dbReference type="Proteomes" id="UP000654004"/>
    </source>
</evidence>
<dbReference type="Pfam" id="PF00708">
    <property type="entry name" value="Acylphosphatase"/>
    <property type="match status" value="1"/>
</dbReference>
<feature type="active site" evidence="9">
    <location>
        <position position="39"/>
    </location>
</feature>
<accession>A0ABQ2QCV9</accession>
<comment type="caution">
    <text evidence="12">The sequence shown here is derived from an EMBL/GenBank/DDBJ whole genome shotgun (WGS) entry which is preliminary data.</text>
</comment>
<reference evidence="13" key="1">
    <citation type="journal article" date="2019" name="Int. J. Syst. Evol. Microbiol.">
        <title>The Global Catalogue of Microorganisms (GCM) 10K type strain sequencing project: providing services to taxonomists for standard genome sequencing and annotation.</title>
        <authorList>
            <consortium name="The Broad Institute Genomics Platform"/>
            <consortium name="The Broad Institute Genome Sequencing Center for Infectious Disease"/>
            <person name="Wu L."/>
            <person name="Ma J."/>
        </authorList>
    </citation>
    <scope>NUCLEOTIDE SEQUENCE [LARGE SCALE GENOMIC DNA]</scope>
    <source>
        <strain evidence="13">JCM 32305</strain>
    </source>
</reference>
<comment type="similarity">
    <text evidence="2 8">Belongs to the carbamoyltransferase HypF family.</text>
</comment>